<comment type="caution">
    <text evidence="2">The sequence shown here is derived from an EMBL/GenBank/DDBJ whole genome shotgun (WGS) entry which is preliminary data.</text>
</comment>
<dbReference type="Proteomes" id="UP000727407">
    <property type="component" value="Unassembled WGS sequence"/>
</dbReference>
<organism evidence="2 3">
    <name type="scientific">Clarias magur</name>
    <name type="common">Asian catfish</name>
    <name type="synonym">Macropteronotus magur</name>
    <dbReference type="NCBI Taxonomy" id="1594786"/>
    <lineage>
        <taxon>Eukaryota</taxon>
        <taxon>Metazoa</taxon>
        <taxon>Chordata</taxon>
        <taxon>Craniata</taxon>
        <taxon>Vertebrata</taxon>
        <taxon>Euteleostomi</taxon>
        <taxon>Actinopterygii</taxon>
        <taxon>Neopterygii</taxon>
        <taxon>Teleostei</taxon>
        <taxon>Ostariophysi</taxon>
        <taxon>Siluriformes</taxon>
        <taxon>Clariidae</taxon>
        <taxon>Clarias</taxon>
    </lineage>
</organism>
<evidence type="ECO:0000313" key="2">
    <source>
        <dbReference type="EMBL" id="KAF5898934.1"/>
    </source>
</evidence>
<accession>A0A8J4WZD8</accession>
<evidence type="ECO:0000313" key="3">
    <source>
        <dbReference type="Proteomes" id="UP000727407"/>
    </source>
</evidence>
<dbReference type="AlphaFoldDB" id="A0A8J4WZD8"/>
<reference evidence="2" key="1">
    <citation type="submission" date="2020-07" db="EMBL/GenBank/DDBJ databases">
        <title>Clarias magur genome sequencing, assembly and annotation.</title>
        <authorList>
            <person name="Kushwaha B."/>
            <person name="Kumar R."/>
            <person name="Das P."/>
            <person name="Joshi C.G."/>
            <person name="Kumar D."/>
            <person name="Nagpure N.S."/>
            <person name="Pandey M."/>
            <person name="Agarwal S."/>
            <person name="Srivastava S."/>
            <person name="Singh M."/>
            <person name="Sahoo L."/>
            <person name="Jayasankar P."/>
            <person name="Meher P.K."/>
            <person name="Koringa P.G."/>
            <person name="Iquebal M.A."/>
            <person name="Das S.P."/>
            <person name="Bit A."/>
            <person name="Patnaik S."/>
            <person name="Patel N."/>
            <person name="Shah T.M."/>
            <person name="Hinsu A."/>
            <person name="Jena J.K."/>
        </authorList>
    </citation>
    <scope>NUCLEOTIDE SEQUENCE</scope>
    <source>
        <strain evidence="2">CIFAMagur01</strain>
        <tissue evidence="2">Testis</tissue>
    </source>
</reference>
<name>A0A8J4WZD8_CLAMG</name>
<dbReference type="EMBL" id="QNUK01000183">
    <property type="protein sequence ID" value="KAF5898934.1"/>
    <property type="molecule type" value="Genomic_DNA"/>
</dbReference>
<evidence type="ECO:0000256" key="1">
    <source>
        <dbReference type="SAM" id="MobiDB-lite"/>
    </source>
</evidence>
<feature type="region of interest" description="Disordered" evidence="1">
    <location>
        <begin position="1"/>
        <end position="32"/>
    </location>
</feature>
<protein>
    <submittedName>
        <fullName evidence="2">Rho GTPase-activating protein 12</fullName>
    </submittedName>
</protein>
<sequence>MTKVVSDRAITQPRSLKTPARDTGSECQAQTPGERALCTRREGWHARCYTNRTARVDVLSPACWSSAVSSL</sequence>
<gene>
    <name evidence="2" type="primary">Arhgap12</name>
    <name evidence="2" type="ORF">DAT39_011316</name>
</gene>
<keyword evidence="3" id="KW-1185">Reference proteome</keyword>
<proteinExistence type="predicted"/>